<evidence type="ECO:0000313" key="2">
    <source>
        <dbReference type="EMBL" id="AYJ84840.1"/>
    </source>
</evidence>
<dbReference type="AlphaFoldDB" id="A0A494T7I3"/>
<proteinExistence type="predicted"/>
<feature type="compositionally biased region" description="Polar residues" evidence="1">
    <location>
        <begin position="1"/>
        <end position="10"/>
    </location>
</feature>
<keyword evidence="3" id="KW-1185">Reference proteome</keyword>
<evidence type="ECO:0000256" key="1">
    <source>
        <dbReference type="SAM" id="MobiDB-lite"/>
    </source>
</evidence>
<geneLocation type="plasmid" evidence="2">
    <name>unnamed1</name>
</geneLocation>
<evidence type="ECO:0000313" key="3">
    <source>
        <dbReference type="Proteomes" id="UP000276254"/>
    </source>
</evidence>
<sequence length="85" mass="9286">MRCTGLSTKNVTERAMAQDVSEATPDARRHRNPLHVGLRLTARADCHRAASRRRSVPAWRGELGGKTGVFRAFDRCPEASNPSGG</sequence>
<dbReference type="Proteomes" id="UP000276254">
    <property type="component" value="Plasmid unnamed1"/>
</dbReference>
<dbReference type="EMBL" id="CP032828">
    <property type="protein sequence ID" value="AYJ84840.1"/>
    <property type="molecule type" value="Genomic_DNA"/>
</dbReference>
<accession>A0A494T7I3</accession>
<dbReference type="KEGG" id="spha:D3Y57_01810"/>
<gene>
    <name evidence="2" type="ORF">D3Y57_01810</name>
</gene>
<keyword evidence="2" id="KW-0614">Plasmid</keyword>
<feature type="region of interest" description="Disordered" evidence="1">
    <location>
        <begin position="1"/>
        <end position="30"/>
    </location>
</feature>
<protein>
    <submittedName>
        <fullName evidence="2">Uncharacterized protein</fullName>
    </submittedName>
</protein>
<reference evidence="2 3" key="1">
    <citation type="submission" date="2018-09" db="EMBL/GenBank/DDBJ databases">
        <title>Sphingomonas peninsula sp. nov., isolated from fildes peninsula, Antarctic soil.</title>
        <authorList>
            <person name="Yingchao G."/>
        </authorList>
    </citation>
    <scope>NUCLEOTIDE SEQUENCE [LARGE SCALE GENOMIC DNA]</scope>
    <source>
        <strain evidence="2 3">YZ-8</strain>
        <plasmid evidence="2 3">unnamed1</plasmid>
    </source>
</reference>
<organism evidence="2 3">
    <name type="scientific">Sphingomonas paeninsulae</name>
    <dbReference type="NCBI Taxonomy" id="2319844"/>
    <lineage>
        <taxon>Bacteria</taxon>
        <taxon>Pseudomonadati</taxon>
        <taxon>Pseudomonadota</taxon>
        <taxon>Alphaproteobacteria</taxon>
        <taxon>Sphingomonadales</taxon>
        <taxon>Sphingomonadaceae</taxon>
        <taxon>Sphingomonas</taxon>
    </lineage>
</organism>
<name>A0A494T7I3_SPHPE</name>